<reference evidence="5 6" key="1">
    <citation type="submission" date="2018-08" db="EMBL/GenBank/DDBJ databases">
        <title>Vibrio isolated from the Eastern China Marginal Seas.</title>
        <authorList>
            <person name="Li Y."/>
        </authorList>
    </citation>
    <scope>NUCLEOTIDE SEQUENCE [LARGE SCALE GENOMIC DNA]</scope>
    <source>
        <strain evidence="5 6">BEI233</strain>
    </source>
</reference>
<dbReference type="Pfam" id="PF09375">
    <property type="entry name" value="Peptidase_M75"/>
    <property type="match status" value="1"/>
</dbReference>
<evidence type="ECO:0000256" key="1">
    <source>
        <dbReference type="ARBA" id="ARBA00004196"/>
    </source>
</evidence>
<name>A0A3A6QED6_9VIBR</name>
<protein>
    <submittedName>
        <fullName evidence="5">Iron-regulated protein A</fullName>
    </submittedName>
</protein>
<dbReference type="CDD" id="cd14659">
    <property type="entry name" value="Imelysin-like_IPPA"/>
    <property type="match status" value="1"/>
</dbReference>
<comment type="caution">
    <text evidence="5">The sequence shown here is derived from an EMBL/GenBank/DDBJ whole genome shotgun (WGS) entry which is preliminary data.</text>
</comment>
<proteinExistence type="predicted"/>
<dbReference type="InterPro" id="IPR034984">
    <property type="entry name" value="Imelysin-like_IPPA"/>
</dbReference>
<evidence type="ECO:0000259" key="4">
    <source>
        <dbReference type="Pfam" id="PF09375"/>
    </source>
</evidence>
<feature type="domain" description="Imelysin-like" evidence="4">
    <location>
        <begin position="57"/>
        <end position="326"/>
    </location>
</feature>
<evidence type="ECO:0000313" key="5">
    <source>
        <dbReference type="EMBL" id="RJX68374.1"/>
    </source>
</evidence>
<organism evidence="5 6">
    <name type="scientific">Vibrio sinensis</name>
    <dbReference type="NCBI Taxonomy" id="2302434"/>
    <lineage>
        <taxon>Bacteria</taxon>
        <taxon>Pseudomonadati</taxon>
        <taxon>Pseudomonadota</taxon>
        <taxon>Gammaproteobacteria</taxon>
        <taxon>Vibrionales</taxon>
        <taxon>Vibrionaceae</taxon>
        <taxon>Vibrio</taxon>
    </lineage>
</organism>
<evidence type="ECO:0000313" key="6">
    <source>
        <dbReference type="Proteomes" id="UP000273252"/>
    </source>
</evidence>
<sequence>MLKRWVPLSVFSLLLMSGCQTGQVYIPSQSDSPELTSHDSQSVYEVEFFAVQAFFRATIDLNHEFERYCAQGGELLGIKQQWHQTTLAWMALQGQERGPTRALERSWNVQFWPDKKNTTGRKMQSLITSPNSYTVEEIAEQSVTVQGLGAIEWLLYEEVSNLPNDPMVCETGVAISENLVNNADAIRKAWSTNPWKSLDNEDWEAEYLALLSSQLDYSIKKLSRPMAKVGNPRPYFAEAWRSQTSMSNLKANIEALEALYIADGNGLDRLLRDDGHVALADRIVNQFDIMLVTWPSESSLFQLLQSKQGYQQVFAQYNKLTQLKYLIHEEVAIELGVVIGFNATDGD</sequence>
<dbReference type="InterPro" id="IPR038352">
    <property type="entry name" value="Imelysin_sf"/>
</dbReference>
<keyword evidence="6" id="KW-1185">Reference proteome</keyword>
<accession>A0A3A6QED6</accession>
<feature type="chain" id="PRO_5017228766" evidence="3">
    <location>
        <begin position="23"/>
        <end position="347"/>
    </location>
</feature>
<dbReference type="InterPro" id="IPR018976">
    <property type="entry name" value="Imelysin-like"/>
</dbReference>
<dbReference type="Proteomes" id="UP000273252">
    <property type="component" value="Unassembled WGS sequence"/>
</dbReference>
<dbReference type="OrthoDB" id="5729110at2"/>
<dbReference type="PROSITE" id="PS51257">
    <property type="entry name" value="PROKAR_LIPOPROTEIN"/>
    <property type="match status" value="1"/>
</dbReference>
<dbReference type="GO" id="GO:0030313">
    <property type="term" value="C:cell envelope"/>
    <property type="evidence" value="ECO:0007669"/>
    <property type="project" value="UniProtKB-SubCell"/>
</dbReference>
<gene>
    <name evidence="5" type="ORF">DZ860_17780</name>
</gene>
<dbReference type="Gene3D" id="1.20.1420.20">
    <property type="entry name" value="M75 peptidase, HXXE motif"/>
    <property type="match status" value="1"/>
</dbReference>
<feature type="signal peptide" evidence="3">
    <location>
        <begin position="1"/>
        <end position="22"/>
    </location>
</feature>
<evidence type="ECO:0000256" key="2">
    <source>
        <dbReference type="ARBA" id="ARBA00022729"/>
    </source>
</evidence>
<dbReference type="AlphaFoldDB" id="A0A3A6QED6"/>
<evidence type="ECO:0000256" key="3">
    <source>
        <dbReference type="SAM" id="SignalP"/>
    </source>
</evidence>
<keyword evidence="2 3" id="KW-0732">Signal</keyword>
<comment type="subcellular location">
    <subcellularLocation>
        <location evidence="1">Cell envelope</location>
    </subcellularLocation>
</comment>
<dbReference type="RefSeq" id="WP_120033989.1">
    <property type="nucleotide sequence ID" value="NZ_QVMU01000021.1"/>
</dbReference>
<dbReference type="EMBL" id="QVMU01000021">
    <property type="protein sequence ID" value="RJX68374.1"/>
    <property type="molecule type" value="Genomic_DNA"/>
</dbReference>